<proteinExistence type="inferred from homology"/>
<organism evidence="4 5">
    <name type="scientific">Echinicola soli</name>
    <dbReference type="NCBI Taxonomy" id="2591634"/>
    <lineage>
        <taxon>Bacteria</taxon>
        <taxon>Pseudomonadati</taxon>
        <taxon>Bacteroidota</taxon>
        <taxon>Cytophagia</taxon>
        <taxon>Cytophagales</taxon>
        <taxon>Cyclobacteriaceae</taxon>
        <taxon>Echinicola</taxon>
    </lineage>
</organism>
<dbReference type="RefSeq" id="WP_141615225.1">
    <property type="nucleotide sequence ID" value="NZ_CP041253.1"/>
</dbReference>
<gene>
    <name evidence="4" type="ORF">FKX85_13480</name>
</gene>
<dbReference type="InterPro" id="IPR036291">
    <property type="entry name" value="NAD(P)-bd_dom_sf"/>
</dbReference>
<evidence type="ECO:0000259" key="3">
    <source>
        <dbReference type="Pfam" id="PF08338"/>
    </source>
</evidence>
<evidence type="ECO:0000313" key="4">
    <source>
        <dbReference type="EMBL" id="QDH79988.1"/>
    </source>
</evidence>
<dbReference type="Proteomes" id="UP000316614">
    <property type="component" value="Chromosome"/>
</dbReference>
<dbReference type="Pfam" id="PF01370">
    <property type="entry name" value="Epimerase"/>
    <property type="match status" value="1"/>
</dbReference>
<feature type="domain" description="DUF1731" evidence="3">
    <location>
        <begin position="254"/>
        <end position="299"/>
    </location>
</feature>
<dbReference type="EMBL" id="CP041253">
    <property type="protein sequence ID" value="QDH79988.1"/>
    <property type="molecule type" value="Genomic_DNA"/>
</dbReference>
<feature type="domain" description="NAD-dependent epimerase/dehydratase" evidence="2">
    <location>
        <begin position="4"/>
        <end position="223"/>
    </location>
</feature>
<dbReference type="CDD" id="cd05242">
    <property type="entry name" value="SDR_a8"/>
    <property type="match status" value="1"/>
</dbReference>
<dbReference type="OrthoDB" id="9801773at2"/>
<evidence type="ECO:0000256" key="1">
    <source>
        <dbReference type="ARBA" id="ARBA00009353"/>
    </source>
</evidence>
<dbReference type="SUPFAM" id="SSF51735">
    <property type="entry name" value="NAD(P)-binding Rossmann-fold domains"/>
    <property type="match status" value="1"/>
</dbReference>
<protein>
    <submittedName>
        <fullName evidence="4">TIGR01777 family protein</fullName>
    </submittedName>
</protein>
<reference evidence="4 5" key="1">
    <citation type="submission" date="2019-06" db="EMBL/GenBank/DDBJ databases">
        <title>Echinicola alkalisoli sp. nov. isolated from saline soil.</title>
        <authorList>
            <person name="Sun J.-Q."/>
            <person name="Xu L."/>
        </authorList>
    </citation>
    <scope>NUCLEOTIDE SEQUENCE [LARGE SCALE GENOMIC DNA]</scope>
    <source>
        <strain evidence="4 5">LN3S3</strain>
    </source>
</reference>
<keyword evidence="5" id="KW-1185">Reference proteome</keyword>
<evidence type="ECO:0000313" key="5">
    <source>
        <dbReference type="Proteomes" id="UP000316614"/>
    </source>
</evidence>
<evidence type="ECO:0000259" key="2">
    <source>
        <dbReference type="Pfam" id="PF01370"/>
    </source>
</evidence>
<dbReference type="InterPro" id="IPR010099">
    <property type="entry name" value="SDR39U1"/>
</dbReference>
<dbReference type="Gene3D" id="3.40.50.720">
    <property type="entry name" value="NAD(P)-binding Rossmann-like Domain"/>
    <property type="match status" value="1"/>
</dbReference>
<dbReference type="PANTHER" id="PTHR11092">
    <property type="entry name" value="SUGAR NUCLEOTIDE EPIMERASE RELATED"/>
    <property type="match status" value="1"/>
</dbReference>
<dbReference type="PANTHER" id="PTHR11092:SF0">
    <property type="entry name" value="EPIMERASE FAMILY PROTEIN SDR39U1"/>
    <property type="match status" value="1"/>
</dbReference>
<dbReference type="AlphaFoldDB" id="A0A514CJJ1"/>
<dbReference type="Pfam" id="PF08338">
    <property type="entry name" value="DUF1731"/>
    <property type="match status" value="1"/>
</dbReference>
<dbReference type="NCBIfam" id="TIGR01777">
    <property type="entry name" value="yfcH"/>
    <property type="match status" value="1"/>
</dbReference>
<name>A0A514CJJ1_9BACT</name>
<dbReference type="InterPro" id="IPR001509">
    <property type="entry name" value="Epimerase_deHydtase"/>
</dbReference>
<dbReference type="InterPro" id="IPR013549">
    <property type="entry name" value="DUF1731"/>
</dbReference>
<dbReference type="KEGG" id="echi:FKX85_13480"/>
<comment type="similarity">
    <text evidence="1">Belongs to the NAD(P)-dependent epimerase/dehydratase family. SDR39U1 subfamily.</text>
</comment>
<sequence>MKKIVIAGGTGFLGKALIGYFLKEGAEITVLTRQHNQDGKRIRYVNWDGCTQWEWAQALNGADVLINLCGKSVDCRYTDKNKKEILRSRIDSTRTLGQAVERLENPPSIWINASSATIYPHTEGTANTEESQVGSDFSETVCKLWEEAFFSYRFRETRQIAIRSSMVFGSSGSVYQTMRRLALLGLGGRQGSGDQYVSWLHIDDFLAAIDFMVDNPAIEGVVNLCSPNPCRNSEFTSVLRQSLGAKWYFPLRKWMVEIGAFVMRTESELVLKSRRVIPKLLLDYGFKFKYSDPAKAFNALSNVQKGK</sequence>
<accession>A0A514CJJ1</accession>